<dbReference type="PANTHER" id="PTHR30055">
    <property type="entry name" value="HTH-TYPE TRANSCRIPTIONAL REGULATOR RUTR"/>
    <property type="match status" value="1"/>
</dbReference>
<dbReference type="AlphaFoldDB" id="A0A1H5LKZ7"/>
<dbReference type="InterPro" id="IPR001647">
    <property type="entry name" value="HTH_TetR"/>
</dbReference>
<dbReference type="PANTHER" id="PTHR30055:SF175">
    <property type="entry name" value="HTH-TYPE TRANSCRIPTIONAL REPRESSOR KSTR2"/>
    <property type="match status" value="1"/>
</dbReference>
<dbReference type="InterPro" id="IPR023772">
    <property type="entry name" value="DNA-bd_HTH_TetR-type_CS"/>
</dbReference>
<protein>
    <submittedName>
        <fullName evidence="8">Transcriptional regulator, TetR family</fullName>
    </submittedName>
</protein>
<sequence length="274" mass="30374">MDARFPLSNTESPWLPFESRRRARDEKREAVLRAAVQLFLEQGYHRATLNDVAKRLNITKPALYNYFRGKDEILFECWSIGHELVDECIAETSAGAGSGLDKLRKLTIRYAELMTTDYGKSLVRFDLRDLSEHNRKIVQTAKRRIDRAFRDYIAAGIADGSVKPCDPKLAAFAIAGSLNWIGHWFQPGGELTGRAVAEEFAIRLTEGIAKTTTQMTSTRETTTRKAAVPVAAKAGKPPRMGSVGNASREDGSEHHTRAAAGAAGQSKRARGRLR</sequence>
<gene>
    <name evidence="8" type="ORF">SAMN05444164_8565</name>
</gene>
<dbReference type="InterPro" id="IPR036271">
    <property type="entry name" value="Tet_transcr_reg_TetR-rel_C_sf"/>
</dbReference>
<organism evidence="8 9">
    <name type="scientific">Bradyrhizobium erythrophlei</name>
    <dbReference type="NCBI Taxonomy" id="1437360"/>
    <lineage>
        <taxon>Bacteria</taxon>
        <taxon>Pseudomonadati</taxon>
        <taxon>Pseudomonadota</taxon>
        <taxon>Alphaproteobacteria</taxon>
        <taxon>Hyphomicrobiales</taxon>
        <taxon>Nitrobacteraceae</taxon>
        <taxon>Bradyrhizobium</taxon>
    </lineage>
</organism>
<name>A0A1H5LKZ7_9BRAD</name>
<dbReference type="SUPFAM" id="SSF46689">
    <property type="entry name" value="Homeodomain-like"/>
    <property type="match status" value="1"/>
</dbReference>
<dbReference type="Pfam" id="PF17932">
    <property type="entry name" value="TetR_C_24"/>
    <property type="match status" value="1"/>
</dbReference>
<evidence type="ECO:0000256" key="2">
    <source>
        <dbReference type="ARBA" id="ARBA00023015"/>
    </source>
</evidence>
<dbReference type="Gene3D" id="1.10.357.10">
    <property type="entry name" value="Tetracycline Repressor, domain 2"/>
    <property type="match status" value="1"/>
</dbReference>
<feature type="domain" description="HTH tetR-type" evidence="7">
    <location>
        <begin position="25"/>
        <end position="85"/>
    </location>
</feature>
<dbReference type="Pfam" id="PF00440">
    <property type="entry name" value="TetR_N"/>
    <property type="match status" value="1"/>
</dbReference>
<dbReference type="Proteomes" id="UP000198992">
    <property type="component" value="Unassembled WGS sequence"/>
</dbReference>
<evidence type="ECO:0000256" key="1">
    <source>
        <dbReference type="ARBA" id="ARBA00022491"/>
    </source>
</evidence>
<evidence type="ECO:0000259" key="7">
    <source>
        <dbReference type="PROSITE" id="PS50977"/>
    </source>
</evidence>
<feature type="DNA-binding region" description="H-T-H motif" evidence="5">
    <location>
        <begin position="48"/>
        <end position="67"/>
    </location>
</feature>
<dbReference type="PROSITE" id="PS01081">
    <property type="entry name" value="HTH_TETR_1"/>
    <property type="match status" value="1"/>
</dbReference>
<evidence type="ECO:0000313" key="9">
    <source>
        <dbReference type="Proteomes" id="UP000198992"/>
    </source>
</evidence>
<dbReference type="InterPro" id="IPR041490">
    <property type="entry name" value="KstR2_TetR_C"/>
</dbReference>
<evidence type="ECO:0000256" key="3">
    <source>
        <dbReference type="ARBA" id="ARBA00023125"/>
    </source>
</evidence>
<feature type="compositionally biased region" description="Basic and acidic residues" evidence="6">
    <location>
        <begin position="247"/>
        <end position="256"/>
    </location>
</feature>
<dbReference type="GO" id="GO:0000976">
    <property type="term" value="F:transcription cis-regulatory region binding"/>
    <property type="evidence" value="ECO:0007669"/>
    <property type="project" value="TreeGrafter"/>
</dbReference>
<keyword evidence="4" id="KW-0804">Transcription</keyword>
<reference evidence="8 9" key="1">
    <citation type="submission" date="2016-10" db="EMBL/GenBank/DDBJ databases">
        <authorList>
            <person name="de Groot N.N."/>
        </authorList>
    </citation>
    <scope>NUCLEOTIDE SEQUENCE [LARGE SCALE GENOMIC DNA]</scope>
    <source>
        <strain evidence="8 9">MT12</strain>
    </source>
</reference>
<dbReference type="PROSITE" id="PS50977">
    <property type="entry name" value="HTH_TETR_2"/>
    <property type="match status" value="1"/>
</dbReference>
<evidence type="ECO:0000313" key="8">
    <source>
        <dbReference type="EMBL" id="SEE77669.1"/>
    </source>
</evidence>
<keyword evidence="2" id="KW-0805">Transcription regulation</keyword>
<dbReference type="PRINTS" id="PR00455">
    <property type="entry name" value="HTHTETR"/>
</dbReference>
<evidence type="ECO:0000256" key="6">
    <source>
        <dbReference type="SAM" id="MobiDB-lite"/>
    </source>
</evidence>
<keyword evidence="1" id="KW-0678">Repressor</keyword>
<dbReference type="InterPro" id="IPR050109">
    <property type="entry name" value="HTH-type_TetR-like_transc_reg"/>
</dbReference>
<dbReference type="EMBL" id="FNTH01000002">
    <property type="protein sequence ID" value="SEE77669.1"/>
    <property type="molecule type" value="Genomic_DNA"/>
</dbReference>
<feature type="compositionally biased region" description="Low complexity" evidence="6">
    <location>
        <begin position="213"/>
        <end position="238"/>
    </location>
</feature>
<proteinExistence type="predicted"/>
<dbReference type="Gene3D" id="1.10.10.60">
    <property type="entry name" value="Homeodomain-like"/>
    <property type="match status" value="1"/>
</dbReference>
<dbReference type="OrthoDB" id="9779746at2"/>
<dbReference type="InterPro" id="IPR009057">
    <property type="entry name" value="Homeodomain-like_sf"/>
</dbReference>
<dbReference type="SUPFAM" id="SSF48498">
    <property type="entry name" value="Tetracyclin repressor-like, C-terminal domain"/>
    <property type="match status" value="1"/>
</dbReference>
<accession>A0A1H5LKZ7</accession>
<evidence type="ECO:0000256" key="5">
    <source>
        <dbReference type="PROSITE-ProRule" id="PRU00335"/>
    </source>
</evidence>
<feature type="region of interest" description="Disordered" evidence="6">
    <location>
        <begin position="213"/>
        <end position="274"/>
    </location>
</feature>
<dbReference type="GO" id="GO:0003700">
    <property type="term" value="F:DNA-binding transcription factor activity"/>
    <property type="evidence" value="ECO:0007669"/>
    <property type="project" value="TreeGrafter"/>
</dbReference>
<evidence type="ECO:0000256" key="4">
    <source>
        <dbReference type="ARBA" id="ARBA00023163"/>
    </source>
</evidence>
<keyword evidence="3 5" id="KW-0238">DNA-binding</keyword>